<dbReference type="RefSeq" id="WP_179848050.1">
    <property type="nucleotide sequence ID" value="NZ_JACCBA010000001.1"/>
</dbReference>
<gene>
    <name evidence="1" type="ORF">BJY14_007697</name>
</gene>
<name>A0A7Y9JLP3_9ACTN</name>
<comment type="caution">
    <text evidence="1">The sequence shown here is derived from an EMBL/GenBank/DDBJ whole genome shotgun (WGS) entry which is preliminary data.</text>
</comment>
<protein>
    <submittedName>
        <fullName evidence="1">Uncharacterized protein</fullName>
    </submittedName>
</protein>
<sequence>MSLKSLIYRSREVGLMSEATARCGYQRIKQMRKLGLIVAEPVTHYGVEEPADSRSR</sequence>
<evidence type="ECO:0000313" key="1">
    <source>
        <dbReference type="EMBL" id="NYD51714.1"/>
    </source>
</evidence>
<dbReference type="Proteomes" id="UP000529783">
    <property type="component" value="Unassembled WGS sequence"/>
</dbReference>
<dbReference type="EMBL" id="JACCBA010000001">
    <property type="protein sequence ID" value="NYD51714.1"/>
    <property type="molecule type" value="Genomic_DNA"/>
</dbReference>
<dbReference type="AlphaFoldDB" id="A0A7Y9JLP3"/>
<organism evidence="1 2">
    <name type="scientific">Actinomadura luteofluorescens</name>
    <dbReference type="NCBI Taxonomy" id="46163"/>
    <lineage>
        <taxon>Bacteria</taxon>
        <taxon>Bacillati</taxon>
        <taxon>Actinomycetota</taxon>
        <taxon>Actinomycetes</taxon>
        <taxon>Streptosporangiales</taxon>
        <taxon>Thermomonosporaceae</taxon>
        <taxon>Actinomadura</taxon>
    </lineage>
</organism>
<keyword evidence="2" id="KW-1185">Reference proteome</keyword>
<proteinExistence type="predicted"/>
<accession>A0A7Y9JLP3</accession>
<reference evidence="1 2" key="1">
    <citation type="submission" date="2020-07" db="EMBL/GenBank/DDBJ databases">
        <title>Sequencing the genomes of 1000 actinobacteria strains.</title>
        <authorList>
            <person name="Klenk H.-P."/>
        </authorList>
    </citation>
    <scope>NUCLEOTIDE SEQUENCE [LARGE SCALE GENOMIC DNA]</scope>
    <source>
        <strain evidence="1 2">DSM 40398</strain>
    </source>
</reference>
<evidence type="ECO:0000313" key="2">
    <source>
        <dbReference type="Proteomes" id="UP000529783"/>
    </source>
</evidence>